<dbReference type="EMBL" id="JAGPYM010000015">
    <property type="protein sequence ID" value="KAH6886802.1"/>
    <property type="molecule type" value="Genomic_DNA"/>
</dbReference>
<feature type="chain" id="PRO_5040366539" evidence="1">
    <location>
        <begin position="22"/>
        <end position="333"/>
    </location>
</feature>
<organism evidence="2 3">
    <name type="scientific">Thelonectria olida</name>
    <dbReference type="NCBI Taxonomy" id="1576542"/>
    <lineage>
        <taxon>Eukaryota</taxon>
        <taxon>Fungi</taxon>
        <taxon>Dikarya</taxon>
        <taxon>Ascomycota</taxon>
        <taxon>Pezizomycotina</taxon>
        <taxon>Sordariomycetes</taxon>
        <taxon>Hypocreomycetidae</taxon>
        <taxon>Hypocreales</taxon>
        <taxon>Nectriaceae</taxon>
        <taxon>Thelonectria</taxon>
    </lineage>
</organism>
<dbReference type="InterPro" id="IPR011042">
    <property type="entry name" value="6-blade_b-propeller_TolB-like"/>
</dbReference>
<dbReference type="Proteomes" id="UP000777438">
    <property type="component" value="Unassembled WGS sequence"/>
</dbReference>
<dbReference type="InterPro" id="IPR052998">
    <property type="entry name" value="Hetero-Diels-Alderase-like"/>
</dbReference>
<evidence type="ECO:0000313" key="2">
    <source>
        <dbReference type="EMBL" id="KAH6886802.1"/>
    </source>
</evidence>
<comment type="caution">
    <text evidence="2">The sequence shown here is derived from an EMBL/GenBank/DDBJ whole genome shotgun (WGS) entry which is preliminary data.</text>
</comment>
<gene>
    <name evidence="2" type="ORF">B0T10DRAFT_407584</name>
</gene>
<feature type="signal peptide" evidence="1">
    <location>
        <begin position="1"/>
        <end position="21"/>
    </location>
</feature>
<dbReference type="PANTHER" id="PTHR42060:SF1">
    <property type="entry name" value="NHL REPEAT-CONTAINING PROTEIN"/>
    <property type="match status" value="1"/>
</dbReference>
<dbReference type="SUPFAM" id="SSF63829">
    <property type="entry name" value="Calcium-dependent phosphotriesterase"/>
    <property type="match status" value="1"/>
</dbReference>
<evidence type="ECO:0000256" key="1">
    <source>
        <dbReference type="SAM" id="SignalP"/>
    </source>
</evidence>
<dbReference type="PANTHER" id="PTHR42060">
    <property type="entry name" value="NHL REPEAT-CONTAINING PROTEIN-RELATED"/>
    <property type="match status" value="1"/>
</dbReference>
<dbReference type="Gene3D" id="2.120.10.30">
    <property type="entry name" value="TolB, C-terminal domain"/>
    <property type="match status" value="1"/>
</dbReference>
<dbReference type="OrthoDB" id="5233393at2759"/>
<accession>A0A9P8W067</accession>
<evidence type="ECO:0000313" key="3">
    <source>
        <dbReference type="Proteomes" id="UP000777438"/>
    </source>
</evidence>
<proteinExistence type="predicted"/>
<reference evidence="2 3" key="1">
    <citation type="journal article" date="2021" name="Nat. Commun.">
        <title>Genetic determinants of endophytism in the Arabidopsis root mycobiome.</title>
        <authorList>
            <person name="Mesny F."/>
            <person name="Miyauchi S."/>
            <person name="Thiergart T."/>
            <person name="Pickel B."/>
            <person name="Atanasova L."/>
            <person name="Karlsson M."/>
            <person name="Huettel B."/>
            <person name="Barry K.W."/>
            <person name="Haridas S."/>
            <person name="Chen C."/>
            <person name="Bauer D."/>
            <person name="Andreopoulos W."/>
            <person name="Pangilinan J."/>
            <person name="LaButti K."/>
            <person name="Riley R."/>
            <person name="Lipzen A."/>
            <person name="Clum A."/>
            <person name="Drula E."/>
            <person name="Henrissat B."/>
            <person name="Kohler A."/>
            <person name="Grigoriev I.V."/>
            <person name="Martin F.M."/>
            <person name="Hacquard S."/>
        </authorList>
    </citation>
    <scope>NUCLEOTIDE SEQUENCE [LARGE SCALE GENOMIC DNA]</scope>
    <source>
        <strain evidence="2 3">MPI-CAGE-CH-0241</strain>
    </source>
</reference>
<dbReference type="AlphaFoldDB" id="A0A9P8W067"/>
<keyword evidence="1" id="KW-0732">Signal</keyword>
<sequence length="333" mass="35045">MANFILQALFTFSLFLLPSNALVGPAPSNPDITIVQTIFGTESLENLAVRHNGHVLVTSTASPSVYHVSPTGAKAVIQVAQVPGATALTGIAELQQDVFFISASRLSGFEANGTCAVWKLDLRKFCVDNNGKILHPAALELVTRIPSAGLLNGMTRLASSDKARLLLADSGRGNVVLLNVNTKSHKVVIKDPTMSITSKGLAIGVNGVHTHGDELFYTSLNRGIFAKIPISLATGYAKGPAQVIVNGTLVAADDFALSKDGKRAWIAENGENVLIEVDIPAKTTSVAINSTAFQQGSSAFLSRGHLSPNILYATGASKFNSSSVGTLFQVHLK</sequence>
<name>A0A9P8W067_9HYPO</name>
<protein>
    <submittedName>
        <fullName evidence="2">Uncharacterized protein</fullName>
    </submittedName>
</protein>
<keyword evidence="3" id="KW-1185">Reference proteome</keyword>